<feature type="domain" description="SAM" evidence="1">
    <location>
        <begin position="190"/>
        <end position="254"/>
    </location>
</feature>
<dbReference type="Pfam" id="PF00536">
    <property type="entry name" value="SAM_1"/>
    <property type="match status" value="1"/>
</dbReference>
<protein>
    <submittedName>
        <fullName evidence="2">SAM domain (Sterile alpha motif) domain containing protein</fullName>
    </submittedName>
</protein>
<dbReference type="Proteomes" id="UP000011083">
    <property type="component" value="Unassembled WGS sequence"/>
</dbReference>
<dbReference type="SUPFAM" id="SSF47769">
    <property type="entry name" value="SAM/Pointed domain"/>
    <property type="match status" value="2"/>
</dbReference>
<evidence type="ECO:0000313" key="2">
    <source>
        <dbReference type="EMBL" id="ELR21324.1"/>
    </source>
</evidence>
<evidence type="ECO:0000313" key="3">
    <source>
        <dbReference type="Proteomes" id="UP000011083"/>
    </source>
</evidence>
<dbReference type="VEuPathDB" id="AmoebaDB:ACA1_182260"/>
<dbReference type="SMART" id="SM00454">
    <property type="entry name" value="SAM"/>
    <property type="match status" value="3"/>
</dbReference>
<dbReference type="KEGG" id="acan:ACA1_182260"/>
<dbReference type="CDD" id="cd09487">
    <property type="entry name" value="SAM_superfamily"/>
    <property type="match status" value="3"/>
</dbReference>
<dbReference type="EMBL" id="KB007904">
    <property type="protein sequence ID" value="ELR21324.1"/>
    <property type="molecule type" value="Genomic_DNA"/>
</dbReference>
<keyword evidence="3" id="KW-1185">Reference proteome</keyword>
<reference evidence="2 3" key="1">
    <citation type="journal article" date="2013" name="Genome Biol.">
        <title>Genome of Acanthamoeba castellanii highlights extensive lateral gene transfer and early evolution of tyrosine kinase signaling.</title>
        <authorList>
            <person name="Clarke M."/>
            <person name="Lohan A.J."/>
            <person name="Liu B."/>
            <person name="Lagkouvardos I."/>
            <person name="Roy S."/>
            <person name="Zafar N."/>
            <person name="Bertelli C."/>
            <person name="Schilde C."/>
            <person name="Kianianmomeni A."/>
            <person name="Burglin T.R."/>
            <person name="Frech C."/>
            <person name="Turcotte B."/>
            <person name="Kopec K.O."/>
            <person name="Synnott J.M."/>
            <person name="Choo C."/>
            <person name="Paponov I."/>
            <person name="Finkler A."/>
            <person name="Soon Heng Tan C."/>
            <person name="Hutchins A.P."/>
            <person name="Weinmeier T."/>
            <person name="Rattei T."/>
            <person name="Chu J.S."/>
            <person name="Gimenez G."/>
            <person name="Irimia M."/>
            <person name="Rigden D.J."/>
            <person name="Fitzpatrick D.A."/>
            <person name="Lorenzo-Morales J."/>
            <person name="Bateman A."/>
            <person name="Chiu C.H."/>
            <person name="Tang P."/>
            <person name="Hegemann P."/>
            <person name="Fromm H."/>
            <person name="Raoult D."/>
            <person name="Greub G."/>
            <person name="Miranda-Saavedra D."/>
            <person name="Chen N."/>
            <person name="Nash P."/>
            <person name="Ginger M.L."/>
            <person name="Horn M."/>
            <person name="Schaap P."/>
            <person name="Caler L."/>
            <person name="Loftus B."/>
        </authorList>
    </citation>
    <scope>NUCLEOTIDE SEQUENCE [LARGE SCALE GENOMIC DNA]</scope>
    <source>
        <strain evidence="2 3">Neff</strain>
    </source>
</reference>
<name>L8H717_ACACF</name>
<dbReference type="InterPro" id="IPR013761">
    <property type="entry name" value="SAM/pointed_sf"/>
</dbReference>
<sequence length="490" mass="56021">MKANGNKIESEEEPIRALVHEIGKRLARNEDEIERATQLLDDHWIGTLADWSRLSLDHRKEVGLPLLLSSSLDELVLDRERETNTHKRTPASLRSLPTCASGEDTNTMLVAYCLDLGSTVCCEVEGLMFEFEPAEPLSKLLRHLGQDARCFADEQRSRQLQPSTSVKRALSPGRVLVAAPHRHYLLKPYGSGKAVDEWLASLGMDHHRAAFERSGVDDFLVLPYLRPNILEDIGVASANDRNAIMRAVKRLQDLNEFQFVGLWLRYLGLGVYEEAFMKHRVGLRTIAVLRESDFVHMGLNPTRTAHFFHATKYYREFSSAEATFAWLQWSGLERYAYQFARYEVPFYALPLVNFFIIDEMGVTNQDKELLSALQSLEFSPSYAVKAMAYWLRDLELDEYALVFSKNLMVDFIESLTILNDHTINRLIDCNAAREKMKIAVREMKEVQFYYSASESLLQDLVLQKYADVFAKHNISIDSLPLLDDSGLLEV</sequence>
<dbReference type="GeneID" id="14922214"/>
<dbReference type="Gene3D" id="1.10.150.50">
    <property type="entry name" value="Transcription Factor, Ets-1"/>
    <property type="match status" value="1"/>
</dbReference>
<dbReference type="Pfam" id="PF07647">
    <property type="entry name" value="SAM_2"/>
    <property type="match status" value="1"/>
</dbReference>
<gene>
    <name evidence="2" type="ORF">ACA1_182260</name>
</gene>
<organism evidence="2 3">
    <name type="scientific">Acanthamoeba castellanii (strain ATCC 30010 / Neff)</name>
    <dbReference type="NCBI Taxonomy" id="1257118"/>
    <lineage>
        <taxon>Eukaryota</taxon>
        <taxon>Amoebozoa</taxon>
        <taxon>Discosea</taxon>
        <taxon>Longamoebia</taxon>
        <taxon>Centramoebida</taxon>
        <taxon>Acanthamoebidae</taxon>
        <taxon>Acanthamoeba</taxon>
    </lineage>
</organism>
<evidence type="ECO:0000259" key="1">
    <source>
        <dbReference type="PROSITE" id="PS50105"/>
    </source>
</evidence>
<accession>L8H717</accession>
<dbReference type="InterPro" id="IPR001660">
    <property type="entry name" value="SAM"/>
</dbReference>
<dbReference type="RefSeq" id="XP_004345868.1">
    <property type="nucleotide sequence ID" value="XM_004345818.1"/>
</dbReference>
<feature type="domain" description="SAM" evidence="1">
    <location>
        <begin position="255"/>
        <end position="300"/>
    </location>
</feature>
<dbReference type="AlphaFoldDB" id="L8H717"/>
<dbReference type="PROSITE" id="PS50105">
    <property type="entry name" value="SAM_DOMAIN"/>
    <property type="match status" value="2"/>
</dbReference>
<proteinExistence type="predicted"/>